<dbReference type="Proteomes" id="UP000036681">
    <property type="component" value="Unplaced"/>
</dbReference>
<evidence type="ECO:0000313" key="1">
    <source>
        <dbReference type="Proteomes" id="UP000036681"/>
    </source>
</evidence>
<name>A0A0M3IUK4_ASCLU</name>
<dbReference type="AlphaFoldDB" id="A0A0M3IUK4"/>
<accession>A0A0M3IUK4</accession>
<keyword evidence="1" id="KW-1185">Reference proteome</keyword>
<organism evidence="1 2">
    <name type="scientific">Ascaris lumbricoides</name>
    <name type="common">Giant roundworm</name>
    <dbReference type="NCBI Taxonomy" id="6252"/>
    <lineage>
        <taxon>Eukaryota</taxon>
        <taxon>Metazoa</taxon>
        <taxon>Ecdysozoa</taxon>
        <taxon>Nematoda</taxon>
        <taxon>Chromadorea</taxon>
        <taxon>Rhabditida</taxon>
        <taxon>Spirurina</taxon>
        <taxon>Ascaridomorpha</taxon>
        <taxon>Ascaridoidea</taxon>
        <taxon>Ascarididae</taxon>
        <taxon>Ascaris</taxon>
    </lineage>
</organism>
<protein>
    <submittedName>
        <fullName evidence="2">Uncharacterized protein</fullName>
    </submittedName>
</protein>
<sequence length="54" mass="6725">MAASKRSMFARWKNLTFTDQLTGIREEELTEYKEAFRLFDKVRLIYHFYHFEMK</sequence>
<reference evidence="2" key="1">
    <citation type="submission" date="2017-02" db="UniProtKB">
        <authorList>
            <consortium name="WormBaseParasite"/>
        </authorList>
    </citation>
    <scope>IDENTIFICATION</scope>
</reference>
<proteinExistence type="predicted"/>
<evidence type="ECO:0000313" key="2">
    <source>
        <dbReference type="WBParaSite" id="ALUE_0002243201-mRNA-1"/>
    </source>
</evidence>
<dbReference type="WBParaSite" id="ALUE_0002243201-mRNA-1">
    <property type="protein sequence ID" value="ALUE_0002243201-mRNA-1"/>
    <property type="gene ID" value="ALUE_0002243201"/>
</dbReference>